<dbReference type="SMART" id="SM00494">
    <property type="entry name" value="ChtBD2"/>
    <property type="match status" value="2"/>
</dbReference>
<dbReference type="InterPro" id="IPR002557">
    <property type="entry name" value="Chitin-bd_dom"/>
</dbReference>
<dbReference type="Proteomes" id="UP001217089">
    <property type="component" value="Unassembled WGS sequence"/>
</dbReference>
<keyword evidence="3" id="KW-1185">Reference proteome</keyword>
<evidence type="ECO:0000313" key="2">
    <source>
        <dbReference type="EMBL" id="KAJ8312044.1"/>
    </source>
</evidence>
<dbReference type="EMBL" id="JARBDR010000440">
    <property type="protein sequence ID" value="KAJ8312044.1"/>
    <property type="molecule type" value="Genomic_DNA"/>
</dbReference>
<feature type="domain" description="Chitin-binding type-2" evidence="1">
    <location>
        <begin position="87"/>
        <end position="142"/>
    </location>
</feature>
<organism evidence="2 3">
    <name type="scientific">Tegillarca granosa</name>
    <name type="common">Malaysian cockle</name>
    <name type="synonym">Anadara granosa</name>
    <dbReference type="NCBI Taxonomy" id="220873"/>
    <lineage>
        <taxon>Eukaryota</taxon>
        <taxon>Metazoa</taxon>
        <taxon>Spiralia</taxon>
        <taxon>Lophotrochozoa</taxon>
        <taxon>Mollusca</taxon>
        <taxon>Bivalvia</taxon>
        <taxon>Autobranchia</taxon>
        <taxon>Pteriomorphia</taxon>
        <taxon>Arcoida</taxon>
        <taxon>Arcoidea</taxon>
        <taxon>Arcidae</taxon>
        <taxon>Tegillarca</taxon>
    </lineage>
</organism>
<sequence>MLKIDPRCKGCIIDDKFGYNSYQGDCTRFVQCYPNGTNIAAKDKKCGLGQFWSQEVLTCVESLYVDCPDVTFRLVLIYFKSMLSNFPDPCKTLSVGAKYDLSENCNAYWTCFSGRSLLVCCPPNERFNATENRCIPDATCTDKCPEVPNNSIIACSFEVDQSDDRYYFVNITGWSYRPRQSCACGTRFNPATCACDLPGVCNLNQVDGLNSKHNNELYNVRVKISNFIIIASIVVCEPIVYMDNNGTMKNKQGQDLVVGVVDTTTGSGSPASLQFSGSSALNIWRLAMYDFKQALAIRFSLKVDTTSGSAEQVLLNCLHASGQQISPSIDIKYDPTLNTLIHTLITADGKQILSTNMQ</sequence>
<gene>
    <name evidence="2" type="ORF">KUTeg_009417</name>
</gene>
<name>A0ABQ9F3W5_TEGGR</name>
<accession>A0ABQ9F3W5</accession>
<protein>
    <recommendedName>
        <fullName evidence="1">Chitin-binding type-2 domain-containing protein</fullName>
    </recommendedName>
</protein>
<proteinExistence type="predicted"/>
<dbReference type="InterPro" id="IPR036508">
    <property type="entry name" value="Chitin-bd_dom_sf"/>
</dbReference>
<dbReference type="PROSITE" id="PS50940">
    <property type="entry name" value="CHIT_BIND_II"/>
    <property type="match status" value="1"/>
</dbReference>
<comment type="caution">
    <text evidence="2">The sequence shown here is derived from an EMBL/GenBank/DDBJ whole genome shotgun (WGS) entry which is preliminary data.</text>
</comment>
<dbReference type="SUPFAM" id="SSF57625">
    <property type="entry name" value="Invertebrate chitin-binding proteins"/>
    <property type="match status" value="2"/>
</dbReference>
<evidence type="ECO:0000259" key="1">
    <source>
        <dbReference type="PROSITE" id="PS50940"/>
    </source>
</evidence>
<evidence type="ECO:0000313" key="3">
    <source>
        <dbReference type="Proteomes" id="UP001217089"/>
    </source>
</evidence>
<reference evidence="2 3" key="1">
    <citation type="submission" date="2022-12" db="EMBL/GenBank/DDBJ databases">
        <title>Chromosome-level genome of Tegillarca granosa.</title>
        <authorList>
            <person name="Kim J."/>
        </authorList>
    </citation>
    <scope>NUCLEOTIDE SEQUENCE [LARGE SCALE GENOMIC DNA]</scope>
    <source>
        <strain evidence="2">Teg-2019</strain>
        <tissue evidence="2">Adductor muscle</tissue>
    </source>
</reference>
<feature type="non-terminal residue" evidence="2">
    <location>
        <position position="358"/>
    </location>
</feature>